<dbReference type="Gene3D" id="1.10.1410.10">
    <property type="match status" value="1"/>
</dbReference>
<evidence type="ECO:0000313" key="3">
    <source>
        <dbReference type="EMBL" id="CAE8621799.1"/>
    </source>
</evidence>
<dbReference type="SUPFAM" id="SSF81301">
    <property type="entry name" value="Nucleotidyltransferase"/>
    <property type="match status" value="1"/>
</dbReference>
<evidence type="ECO:0000313" key="4">
    <source>
        <dbReference type="Proteomes" id="UP000654075"/>
    </source>
</evidence>
<feature type="compositionally biased region" description="Basic residues" evidence="1">
    <location>
        <begin position="420"/>
        <end position="445"/>
    </location>
</feature>
<feature type="domain" description="Poly(A) RNA polymerase mitochondrial-like central palm" evidence="2">
    <location>
        <begin position="65"/>
        <end position="202"/>
    </location>
</feature>
<dbReference type="AlphaFoldDB" id="A0A813G6K4"/>
<sequence>MRQRKEARAAAKATSTTRSTSAGVSTARAVASATAAPAAGNLRVKKRVKKRVKSLQRGLGSPFEQGLQKVLCSVRKPPAFYTACSQAARELSELLAENGVWRGRLLPFGSVVQGTCCEGSDCDLALVLGKSPEFIDPVDILELAVKAVRASESSFQVLQQIFTARVPVLRLLWRPIVKQKRGVPAGDPLELDLCVGTTSSAQSDLLLATLLSAEAWGRDTSVLLKTWAKRRKVHGAFEGLLSSYCWTLLVVYSLRRARSAGVSPDSLQASVRTVLEDVCELGRGGGNQAVDAARGSVVRGDQGASRRWGRARPPLTILDPVLGPGSNAARCLTRDGWQLCLSEARRAVELFPSSGAQQGGLPKPGSFAEELFRAPGEEQGGAGATGRSPVSSEDEDSSDDEASGGADLEAEWARHVGLGRGKKRRKVRTHVLGTKQRRTKSKAEK</sequence>
<dbReference type="Pfam" id="PF22600">
    <property type="entry name" value="MTPAP-like_central"/>
    <property type="match status" value="1"/>
</dbReference>
<feature type="compositionally biased region" description="Acidic residues" evidence="1">
    <location>
        <begin position="392"/>
        <end position="402"/>
    </location>
</feature>
<gene>
    <name evidence="3" type="ORF">PGLA1383_LOCUS39317</name>
</gene>
<proteinExistence type="predicted"/>
<dbReference type="Proteomes" id="UP000654075">
    <property type="component" value="Unassembled WGS sequence"/>
</dbReference>
<accession>A0A813G6K4</accession>
<keyword evidence="4" id="KW-1185">Reference proteome</keyword>
<feature type="region of interest" description="Disordered" evidence="1">
    <location>
        <begin position="1"/>
        <end position="25"/>
    </location>
</feature>
<dbReference type="InterPro" id="IPR043519">
    <property type="entry name" value="NT_sf"/>
</dbReference>
<comment type="caution">
    <text evidence="3">The sequence shown here is derived from an EMBL/GenBank/DDBJ whole genome shotgun (WGS) entry which is preliminary data.</text>
</comment>
<feature type="compositionally biased region" description="Low complexity" evidence="1">
    <location>
        <begin position="10"/>
        <end position="25"/>
    </location>
</feature>
<dbReference type="GO" id="GO:0016779">
    <property type="term" value="F:nucleotidyltransferase activity"/>
    <property type="evidence" value="ECO:0007669"/>
    <property type="project" value="TreeGrafter"/>
</dbReference>
<feature type="region of interest" description="Disordered" evidence="1">
    <location>
        <begin position="376"/>
        <end position="445"/>
    </location>
</feature>
<name>A0A813G6K4_POLGL</name>
<dbReference type="SUPFAM" id="SSF81631">
    <property type="entry name" value="PAP/OAS1 substrate-binding domain"/>
    <property type="match status" value="1"/>
</dbReference>
<dbReference type="Gene3D" id="3.30.460.10">
    <property type="entry name" value="Beta Polymerase, domain 2"/>
    <property type="match status" value="1"/>
</dbReference>
<dbReference type="PANTHER" id="PTHR12271">
    <property type="entry name" value="POLY A POLYMERASE CID PAP -RELATED"/>
    <property type="match status" value="1"/>
</dbReference>
<evidence type="ECO:0000259" key="2">
    <source>
        <dbReference type="Pfam" id="PF22600"/>
    </source>
</evidence>
<dbReference type="InterPro" id="IPR054708">
    <property type="entry name" value="MTPAP-like_central"/>
</dbReference>
<evidence type="ECO:0000256" key="1">
    <source>
        <dbReference type="SAM" id="MobiDB-lite"/>
    </source>
</evidence>
<reference evidence="3" key="1">
    <citation type="submission" date="2021-02" db="EMBL/GenBank/DDBJ databases">
        <authorList>
            <person name="Dougan E. K."/>
            <person name="Rhodes N."/>
            <person name="Thang M."/>
            <person name="Chan C."/>
        </authorList>
    </citation>
    <scope>NUCLEOTIDE SEQUENCE</scope>
</reference>
<dbReference type="GO" id="GO:0031123">
    <property type="term" value="P:RNA 3'-end processing"/>
    <property type="evidence" value="ECO:0007669"/>
    <property type="project" value="TreeGrafter"/>
</dbReference>
<dbReference type="EMBL" id="CAJNNV010027822">
    <property type="protein sequence ID" value="CAE8621799.1"/>
    <property type="molecule type" value="Genomic_DNA"/>
</dbReference>
<organism evidence="3 4">
    <name type="scientific">Polarella glacialis</name>
    <name type="common">Dinoflagellate</name>
    <dbReference type="NCBI Taxonomy" id="89957"/>
    <lineage>
        <taxon>Eukaryota</taxon>
        <taxon>Sar</taxon>
        <taxon>Alveolata</taxon>
        <taxon>Dinophyceae</taxon>
        <taxon>Suessiales</taxon>
        <taxon>Suessiaceae</taxon>
        <taxon>Polarella</taxon>
    </lineage>
</organism>
<dbReference type="PANTHER" id="PTHR12271:SF40">
    <property type="entry name" value="POLY(A) RNA POLYMERASE GLD2"/>
    <property type="match status" value="1"/>
</dbReference>
<protein>
    <recommendedName>
        <fullName evidence="2">Poly(A) RNA polymerase mitochondrial-like central palm domain-containing protein</fullName>
    </recommendedName>
</protein>